<gene>
    <name evidence="1" type="ORF">METZ01_LOCUS284456</name>
</gene>
<accession>A0A382L8W7</accession>
<name>A0A382L8W7_9ZZZZ</name>
<dbReference type="EMBL" id="UINC01084712">
    <property type="protein sequence ID" value="SVC31602.1"/>
    <property type="molecule type" value="Genomic_DNA"/>
</dbReference>
<sequence length="22" mass="2505">ALLGQTRLIDNFTYSLPDLHNC</sequence>
<reference evidence="1" key="1">
    <citation type="submission" date="2018-05" db="EMBL/GenBank/DDBJ databases">
        <authorList>
            <person name="Lanie J.A."/>
            <person name="Ng W.-L."/>
            <person name="Kazmierczak K.M."/>
            <person name="Andrzejewski T.M."/>
            <person name="Davidsen T.M."/>
            <person name="Wayne K.J."/>
            <person name="Tettelin H."/>
            <person name="Glass J.I."/>
            <person name="Rusch D."/>
            <person name="Podicherti R."/>
            <person name="Tsui H.-C.T."/>
            <person name="Winkler M.E."/>
        </authorList>
    </citation>
    <scope>NUCLEOTIDE SEQUENCE</scope>
</reference>
<organism evidence="1">
    <name type="scientific">marine metagenome</name>
    <dbReference type="NCBI Taxonomy" id="408172"/>
    <lineage>
        <taxon>unclassified sequences</taxon>
        <taxon>metagenomes</taxon>
        <taxon>ecological metagenomes</taxon>
    </lineage>
</organism>
<evidence type="ECO:0000313" key="1">
    <source>
        <dbReference type="EMBL" id="SVC31602.1"/>
    </source>
</evidence>
<proteinExistence type="predicted"/>
<dbReference type="AlphaFoldDB" id="A0A382L8W7"/>
<protein>
    <submittedName>
        <fullName evidence="1">Uncharacterized protein</fullName>
    </submittedName>
</protein>
<feature type="non-terminal residue" evidence="1">
    <location>
        <position position="1"/>
    </location>
</feature>